<evidence type="ECO:0000256" key="3">
    <source>
        <dbReference type="SAM" id="SignalP"/>
    </source>
</evidence>
<keyword evidence="2" id="KW-1133">Transmembrane helix</keyword>
<organism evidence="5 6">
    <name type="scientific">Pomacea canaliculata</name>
    <name type="common">Golden apple snail</name>
    <dbReference type="NCBI Taxonomy" id="400727"/>
    <lineage>
        <taxon>Eukaryota</taxon>
        <taxon>Metazoa</taxon>
        <taxon>Spiralia</taxon>
        <taxon>Lophotrochozoa</taxon>
        <taxon>Mollusca</taxon>
        <taxon>Gastropoda</taxon>
        <taxon>Caenogastropoda</taxon>
        <taxon>Architaenioglossa</taxon>
        <taxon>Ampullarioidea</taxon>
        <taxon>Ampullariidae</taxon>
        <taxon>Pomacea</taxon>
    </lineage>
</organism>
<proteinExistence type="predicted"/>
<comment type="caution">
    <text evidence="5">The sequence shown here is derived from an EMBL/GenBank/DDBJ whole genome shotgun (WGS) entry which is preliminary data.</text>
</comment>
<dbReference type="PROSITE" id="PS50234">
    <property type="entry name" value="VWFA"/>
    <property type="match status" value="2"/>
</dbReference>
<dbReference type="EMBL" id="PZQS01000009">
    <property type="protein sequence ID" value="PVD24526.1"/>
    <property type="molecule type" value="Genomic_DNA"/>
</dbReference>
<feature type="domain" description="VWFA" evidence="4">
    <location>
        <begin position="420"/>
        <end position="601"/>
    </location>
</feature>
<feature type="transmembrane region" description="Helical" evidence="2">
    <location>
        <begin position="837"/>
        <end position="862"/>
    </location>
</feature>
<sequence length="879" mass="94039">MDVAVKFWRLSPLLLLLLALSEFSVVSAVSTDCSSTVMDLVVVADSSTSIKRANYKLMKEFLAKVVSGLPTDDLHVRMAIVRFSNEVDIILNLTQSETNDNLTKILTSMAFVGGGTNTYTALQTVREQILIPANGRRPEVPAVVLVVTDGESWNVNRTKSEASLLKNLDVNILALGIGSNVSLNELNGISSGFVQNISDFDSLDGIVDSLRGQLCKTAVESISVRTTLTSESGSSPALDTAVTFPIADDTSSSGLDPTPGPTIADDTSSPALDPTPAPTIADDTSSPALDPTPAPTIADDTSSPALDPTPGPTIADDTSSPALDPTPGPTIADDTSSPALDSTPGPTTSDKTSSTVLDSTPGPITDDTSSPGLESTPGPTIVDDTSSPALDSTLNFIPVTPHSAGLSTSDLRRCFEQRVDLVFVVDASYSVKEENFERAKSFINKIVSGLPIGQTAVRVALVRFDRDVSIINHFLDNLQAVTDSVWNMTYPDAAGTNTGGALKEVREKVFDVRKEDGVKDIVITITDGESDQVDVTEEQASLLRDQGAQLVWLYIYKGGGPLEDEKNFMEEQGDSVIVVDHFDKLTDDIVSKDACGFLSRLHLLQQLLPYSQRTFRLRIRLQQSLQLRTTVRQQLLWTSWSRQPEQSVTVTEQPSITTESSVVSSSWSASAIAESPTSDIWFPDAEMTSEANLITSPTEKFDLPVTHDAADLTVLTLSTVLRGQWTTAVADATHSTTEQTNESLTEEQDDESGLVQTWTPPSSPAAVRMTTYSTELTTTSQTAQQQSTTTEEKTSPSATTQAGSTLGGFTSATEESSEGLREGSLVSNGDKPWHQDWPFIVGVTAGVVGIAALSTGFLIFLLRRRRQGHHDITPASAAS</sequence>
<feature type="compositionally biased region" description="Polar residues" evidence="1">
    <location>
        <begin position="801"/>
        <end position="813"/>
    </location>
</feature>
<evidence type="ECO:0000256" key="1">
    <source>
        <dbReference type="SAM" id="MobiDB-lite"/>
    </source>
</evidence>
<dbReference type="InterPro" id="IPR052229">
    <property type="entry name" value="Collagen-VI/PIF"/>
</dbReference>
<reference evidence="5 6" key="1">
    <citation type="submission" date="2018-04" db="EMBL/GenBank/DDBJ databases">
        <title>The genome of golden apple snail Pomacea canaliculata provides insight into stress tolerance and invasive adaptation.</title>
        <authorList>
            <person name="Liu C."/>
            <person name="Liu B."/>
            <person name="Ren Y."/>
            <person name="Zhang Y."/>
            <person name="Wang H."/>
            <person name="Li S."/>
            <person name="Jiang F."/>
            <person name="Yin L."/>
            <person name="Zhang G."/>
            <person name="Qian W."/>
            <person name="Fan W."/>
        </authorList>
    </citation>
    <scope>NUCLEOTIDE SEQUENCE [LARGE SCALE GENOMIC DNA]</scope>
    <source>
        <strain evidence="5">SZHN2017</strain>
        <tissue evidence="5">Muscle</tissue>
    </source>
</reference>
<dbReference type="InterPro" id="IPR036465">
    <property type="entry name" value="vWFA_dom_sf"/>
</dbReference>
<dbReference type="AlphaFoldDB" id="A0A2T7NTQ5"/>
<evidence type="ECO:0000259" key="4">
    <source>
        <dbReference type="PROSITE" id="PS50234"/>
    </source>
</evidence>
<dbReference type="SMART" id="SM00327">
    <property type="entry name" value="VWA"/>
    <property type="match status" value="2"/>
</dbReference>
<gene>
    <name evidence="5" type="ORF">C0Q70_15009</name>
</gene>
<feature type="region of interest" description="Disordered" evidence="1">
    <location>
        <begin position="247"/>
        <end position="389"/>
    </location>
</feature>
<protein>
    <recommendedName>
        <fullName evidence="4">VWFA domain-containing protein</fullName>
    </recommendedName>
</protein>
<keyword evidence="6" id="KW-1185">Reference proteome</keyword>
<dbReference type="PANTHER" id="PTHR22588:SF3">
    <property type="entry name" value="VWFA DOMAIN-CONTAINING PROTEIN"/>
    <property type="match status" value="1"/>
</dbReference>
<feature type="region of interest" description="Disordered" evidence="1">
    <location>
        <begin position="732"/>
        <end position="829"/>
    </location>
</feature>
<keyword evidence="2" id="KW-0812">Transmembrane</keyword>
<keyword evidence="2" id="KW-0472">Membrane</keyword>
<name>A0A2T7NTQ5_POMCA</name>
<feature type="chain" id="PRO_5015673934" description="VWFA domain-containing protein" evidence="3">
    <location>
        <begin position="29"/>
        <end position="879"/>
    </location>
</feature>
<dbReference type="SUPFAM" id="SSF53300">
    <property type="entry name" value="vWA-like"/>
    <property type="match status" value="2"/>
</dbReference>
<dbReference type="CDD" id="cd01450">
    <property type="entry name" value="vWFA_subfamily_ECM"/>
    <property type="match status" value="2"/>
</dbReference>
<dbReference type="InterPro" id="IPR002035">
    <property type="entry name" value="VWF_A"/>
</dbReference>
<keyword evidence="3" id="KW-0732">Signal</keyword>
<dbReference type="Proteomes" id="UP000245119">
    <property type="component" value="Linkage Group LG9"/>
</dbReference>
<dbReference type="PRINTS" id="PR00453">
    <property type="entry name" value="VWFADOMAIN"/>
</dbReference>
<feature type="compositionally biased region" description="Polar residues" evidence="1">
    <location>
        <begin position="732"/>
        <end position="743"/>
    </location>
</feature>
<evidence type="ECO:0000313" key="6">
    <source>
        <dbReference type="Proteomes" id="UP000245119"/>
    </source>
</evidence>
<dbReference type="Gene3D" id="3.40.50.410">
    <property type="entry name" value="von Willebrand factor, type A domain"/>
    <property type="match status" value="2"/>
</dbReference>
<dbReference type="OrthoDB" id="6132182at2759"/>
<feature type="signal peptide" evidence="3">
    <location>
        <begin position="1"/>
        <end position="28"/>
    </location>
</feature>
<dbReference type="Pfam" id="PF00092">
    <property type="entry name" value="VWA"/>
    <property type="match status" value="2"/>
</dbReference>
<accession>A0A2T7NTQ5</accession>
<feature type="compositionally biased region" description="Polar residues" evidence="1">
    <location>
        <begin position="333"/>
        <end position="358"/>
    </location>
</feature>
<evidence type="ECO:0000313" key="5">
    <source>
        <dbReference type="EMBL" id="PVD24526.1"/>
    </source>
</evidence>
<feature type="compositionally biased region" description="Low complexity" evidence="1">
    <location>
        <begin position="770"/>
        <end position="800"/>
    </location>
</feature>
<dbReference type="PANTHER" id="PTHR22588">
    <property type="entry name" value="VWFA DOMAIN-CONTAINING PROTEIN"/>
    <property type="match status" value="1"/>
</dbReference>
<feature type="domain" description="VWFA" evidence="4">
    <location>
        <begin position="39"/>
        <end position="210"/>
    </location>
</feature>
<evidence type="ECO:0000256" key="2">
    <source>
        <dbReference type="SAM" id="Phobius"/>
    </source>
</evidence>